<dbReference type="RefSeq" id="WP_121851923.1">
    <property type="nucleotide sequence ID" value="NZ_CP037952.1"/>
</dbReference>
<dbReference type="Gene3D" id="3.20.20.140">
    <property type="entry name" value="Metal-dependent hydrolases"/>
    <property type="match status" value="1"/>
</dbReference>
<reference evidence="2 3" key="1">
    <citation type="submission" date="2018-09" db="EMBL/GenBank/DDBJ databases">
        <title>Phylogeny of the Shewanellaceae, and recommendation for two new genera, Pseudoshewanella and Parashewanella.</title>
        <authorList>
            <person name="Wang G."/>
        </authorList>
    </citation>
    <scope>NUCLEOTIDE SEQUENCE [LARGE SCALE GENOMIC DNA]</scope>
    <source>
        <strain evidence="2 3">KCTC 22492</strain>
    </source>
</reference>
<dbReference type="SUPFAM" id="SSF51556">
    <property type="entry name" value="Metallo-dependent hydrolases"/>
    <property type="match status" value="1"/>
</dbReference>
<dbReference type="OrthoDB" id="3982782at2"/>
<comment type="caution">
    <text evidence="2">The sequence shown here is derived from an EMBL/GenBank/DDBJ whole genome shotgun (WGS) entry which is preliminary data.</text>
</comment>
<dbReference type="GO" id="GO:0016787">
    <property type="term" value="F:hydrolase activity"/>
    <property type="evidence" value="ECO:0007669"/>
    <property type="project" value="UniProtKB-KW"/>
</dbReference>
<dbReference type="EMBL" id="QYYH01000006">
    <property type="protein sequence ID" value="RJY19205.1"/>
    <property type="molecule type" value="Genomic_DNA"/>
</dbReference>
<evidence type="ECO:0000313" key="3">
    <source>
        <dbReference type="Proteomes" id="UP000273022"/>
    </source>
</evidence>
<proteinExistence type="predicted"/>
<accession>A0A3A6U5A3</accession>
<evidence type="ECO:0000256" key="1">
    <source>
        <dbReference type="SAM" id="SignalP"/>
    </source>
</evidence>
<keyword evidence="1" id="KW-0732">Signal</keyword>
<organism evidence="2 3">
    <name type="scientific">Parashewanella spongiae</name>
    <dbReference type="NCBI Taxonomy" id="342950"/>
    <lineage>
        <taxon>Bacteria</taxon>
        <taxon>Pseudomonadati</taxon>
        <taxon>Pseudomonadota</taxon>
        <taxon>Gammaproteobacteria</taxon>
        <taxon>Alteromonadales</taxon>
        <taxon>Shewanellaceae</taxon>
        <taxon>Parashewanella</taxon>
    </lineage>
</organism>
<name>A0A3A6U5A3_9GAMM</name>
<dbReference type="InterPro" id="IPR032466">
    <property type="entry name" value="Metal_Hydrolase"/>
</dbReference>
<feature type="chain" id="PRO_5017466551" evidence="1">
    <location>
        <begin position="24"/>
        <end position="352"/>
    </location>
</feature>
<keyword evidence="3" id="KW-1185">Reference proteome</keyword>
<protein>
    <submittedName>
        <fullName evidence="2">Amidohydrolase</fullName>
    </submittedName>
</protein>
<dbReference type="Proteomes" id="UP000273022">
    <property type="component" value="Unassembled WGS sequence"/>
</dbReference>
<dbReference type="AlphaFoldDB" id="A0A3A6U5A3"/>
<gene>
    <name evidence="2" type="ORF">D5R81_01660</name>
</gene>
<sequence length="352" mass="40568">MLIPKICKSLLSLGVFSSFLASAIEKDACFDRTTMPYTLQVDSHFHFQPFGGKAILFEDMLDIFEQNGVRFVNAYGIGQPFTFDNACIHYLDCPNHPTAPSIKNDLINAHNVSTQLNTSVSVQLAMSFANLANPESIISQIYKLDKKHKKQFKLMGEVNLMNQALVSNSHQPATLHDISGWKTFMNLLKDRNMPIVIHSDLGNDEEYFKYLHLIEHVLNLYPDNKIVWAHLGLSYQQVTLNPKEHIAILQRMLNQYQNLTLDMSWRIIEEYYFSKQRKAYVKFINKNSHRFISGSNFIASDNKRKDSYQQELETVSTINEYLDDDAFRNIALGQNYFELHSLPNEAPKICSR</sequence>
<feature type="signal peptide" evidence="1">
    <location>
        <begin position="1"/>
        <end position="23"/>
    </location>
</feature>
<keyword evidence="2" id="KW-0378">Hydrolase</keyword>
<evidence type="ECO:0000313" key="2">
    <source>
        <dbReference type="EMBL" id="RJY19205.1"/>
    </source>
</evidence>